<accession>A0A9P1IAG3</accession>
<evidence type="ECO:0000256" key="4">
    <source>
        <dbReference type="ARBA" id="ARBA00022692"/>
    </source>
</evidence>
<dbReference type="SMART" id="SM00109">
    <property type="entry name" value="C1"/>
    <property type="match status" value="1"/>
</dbReference>
<evidence type="ECO:0000313" key="17">
    <source>
        <dbReference type="EMBL" id="CAI5441316.1"/>
    </source>
</evidence>
<keyword evidence="10" id="KW-0206">Cytoskeleton</keyword>
<dbReference type="PROSITE" id="PS50951">
    <property type="entry name" value="SARAH"/>
    <property type="match status" value="1"/>
</dbReference>
<dbReference type="Gene3D" id="1.20.5.110">
    <property type="match status" value="1"/>
</dbReference>
<evidence type="ECO:0000256" key="6">
    <source>
        <dbReference type="ARBA" id="ARBA00022723"/>
    </source>
</evidence>
<proteinExistence type="inferred from homology"/>
<reference evidence="17" key="1">
    <citation type="submission" date="2022-11" db="EMBL/GenBank/DDBJ databases">
        <authorList>
            <person name="Kikuchi T."/>
        </authorList>
    </citation>
    <scope>NUCLEOTIDE SEQUENCE</scope>
    <source>
        <strain evidence="17">PS1010</strain>
    </source>
</reference>
<dbReference type="GO" id="GO:0005521">
    <property type="term" value="F:lamin binding"/>
    <property type="evidence" value="ECO:0007669"/>
    <property type="project" value="TreeGrafter"/>
</dbReference>
<sequence>MEVAVAVGVCATIPIVYKALRPRLKTKVNCWFCHEDSTVKYENRNSFTCPSCKQYNGFNSDGSYNRIIPEQTYSTPVRYCQPVKSNNLRNGRPDVILNGLRMSPKSENGLCSDCNRNQEIIMKKVNDFEPIDEDRWNEELEDYRYKLDRMYQLCARCTLAVHGKLEQDKQKYSYLMEVRSKLKRVIGSTINELIDNPKSGANRSRRFFFAGGNITEISHVLTLSLAIVLFLANIDFLQNDSGAELIYFPRTISKFLGIVFQHSFGTSMVLMFIHILACVQNRCRTTLPDLLIPVINIIVCLAFLFDEEYTEDCALIKCACFSFITILSAAVTLIPRKKLHRKRPNRILSSAFSVASTPTSQCSSMNETMLKSHLESPTAGRKSPFNHKLSPPKTGNSPVFRDVSNSSSPTMTKWRDRAQSPEIEEKENKTNSSRMEETMEWEEAQPIIQQSVSPKTKFRPSVFSQAASLRSFNQRESTPARVLAPSVASMSIARDSFRPLGSPSVFSRQNKSFHSAINHTPMSRSVFTAKSYLSPNNAANCFDRSDPSIRSGSVFTSISQQGTTNNSIIGGSRTIALLFFLVFIVSNLFVPMLRSVVSNNQNEQDSTRIATDDPNYQSYAFQPSTPSTSSWFGGLRSKLSQLGLFPDWMSQLGLKNESISTSTSNSTMTTPSQDEDLFEYDESTLVFRPVKLDENGGTQEGSTPDQDNWDFGATFLADLDSNHVWNDTIDRQHFGPLKDLITMGGGKSNSHDFKICSLVNPTWCDKCGDFIWGILREALKCENCNYTCHVRCKELVTLDCRSPGSSLGSSDEFDSLYPQLDGTLGTIPKGLVLPAMSSSTGSDKENGEKLMQSVENPLFNPKSMTLPKSFSPQELRGRKPSAPPESVHSTLRVVERYVKEDTPFEWTEQYKETDIEYKIQEYNKNANGMEITLNEDGETFGGHILIHMNLTRPINIVQGVCPPAIYDVVNNTIKSTVKTSTIRTITSFFLPRNTVKTINIDSKTTTRKMIVTLLRKFHVADNPRKFALYECEQNVENECTLFRKLTRISDDVCPLKVVLNWPSPTCGKTLVLQENDTGDILWDAFEIPELENFLRILGMEERQYIYQTRQKYDQYRYHIDAELRQRGMKIDEVAEQKARPNYNPFLDEEFTSRVRDEYGTSDSIVFSGTLKTGEEPEYVNLDYLKNQNMDQSTKL</sequence>
<dbReference type="GO" id="GO:0046872">
    <property type="term" value="F:metal ion binding"/>
    <property type="evidence" value="ECO:0007669"/>
    <property type="project" value="UniProtKB-KW"/>
</dbReference>
<evidence type="ECO:0000259" key="15">
    <source>
        <dbReference type="PROSITE" id="PS50200"/>
    </source>
</evidence>
<dbReference type="EMBL" id="CANHGI010000002">
    <property type="protein sequence ID" value="CAI5441316.1"/>
    <property type="molecule type" value="Genomic_DNA"/>
</dbReference>
<dbReference type="InterPro" id="IPR040041">
    <property type="entry name" value="TMEM201"/>
</dbReference>
<keyword evidence="4 13" id="KW-0812">Transmembrane</keyword>
<evidence type="ECO:0000256" key="2">
    <source>
        <dbReference type="ARBA" id="ARBA00004473"/>
    </source>
</evidence>
<keyword evidence="10" id="KW-0963">Cytoplasm</keyword>
<evidence type="ECO:0000256" key="5">
    <source>
        <dbReference type="ARBA" id="ARBA00022701"/>
    </source>
</evidence>
<keyword evidence="6" id="KW-0479">Metal-binding</keyword>
<feature type="domain" description="Ras-associating" evidence="15">
    <location>
        <begin position="978"/>
        <end position="1077"/>
    </location>
</feature>
<evidence type="ECO:0000256" key="7">
    <source>
        <dbReference type="ARBA" id="ARBA00022833"/>
    </source>
</evidence>
<dbReference type="InterPro" id="IPR000159">
    <property type="entry name" value="RA_dom"/>
</dbReference>
<evidence type="ECO:0000256" key="12">
    <source>
        <dbReference type="SAM" id="MobiDB-lite"/>
    </source>
</evidence>
<dbReference type="Pfam" id="PF00130">
    <property type="entry name" value="C1_1"/>
    <property type="match status" value="1"/>
</dbReference>
<dbReference type="GO" id="GO:0007165">
    <property type="term" value="P:signal transduction"/>
    <property type="evidence" value="ECO:0007669"/>
    <property type="project" value="InterPro"/>
</dbReference>
<dbReference type="CDD" id="cd20885">
    <property type="entry name" value="C1_RASSF1"/>
    <property type="match status" value="1"/>
</dbReference>
<comment type="caution">
    <text evidence="17">The sequence shown here is derived from an EMBL/GenBank/DDBJ whole genome shotgun (WGS) entry which is preliminary data.</text>
</comment>
<evidence type="ECO:0000256" key="11">
    <source>
        <dbReference type="ARBA" id="ARBA00023242"/>
    </source>
</evidence>
<name>A0A9P1IAG3_9PELO</name>
<comment type="similarity">
    <text evidence="3">Belongs to the TMEM201 family.</text>
</comment>
<dbReference type="AlphaFoldDB" id="A0A9P1IAG3"/>
<dbReference type="InterPro" id="IPR046349">
    <property type="entry name" value="C1-like_sf"/>
</dbReference>
<keyword evidence="8 13" id="KW-1133">Transmembrane helix</keyword>
<evidence type="ECO:0000259" key="14">
    <source>
        <dbReference type="PROSITE" id="PS50081"/>
    </source>
</evidence>
<dbReference type="PANTHER" id="PTHR28646:SF1">
    <property type="entry name" value="TRANSMEMBRANE PROTEIN 201"/>
    <property type="match status" value="1"/>
</dbReference>
<evidence type="ECO:0000256" key="13">
    <source>
        <dbReference type="SAM" id="Phobius"/>
    </source>
</evidence>
<feature type="transmembrane region" description="Helical" evidence="13">
    <location>
        <begin position="290"/>
        <end position="308"/>
    </location>
</feature>
<dbReference type="OrthoDB" id="74314at2759"/>
<feature type="domain" description="Phorbol-ester/DAG-type" evidence="14">
    <location>
        <begin position="750"/>
        <end position="800"/>
    </location>
</feature>
<dbReference type="Pfam" id="PF09779">
    <property type="entry name" value="Ima1_N"/>
    <property type="match status" value="1"/>
</dbReference>
<keyword evidence="7" id="KW-0862">Zinc</keyword>
<evidence type="ECO:0000256" key="9">
    <source>
        <dbReference type="ARBA" id="ARBA00023136"/>
    </source>
</evidence>
<dbReference type="SUPFAM" id="SSF54236">
    <property type="entry name" value="Ubiquitin-like"/>
    <property type="match status" value="1"/>
</dbReference>
<protein>
    <recommendedName>
        <fullName evidence="19">Phorbol-ester/DAG-type domain-containing protein</fullName>
    </recommendedName>
</protein>
<evidence type="ECO:0000256" key="3">
    <source>
        <dbReference type="ARBA" id="ARBA00007600"/>
    </source>
</evidence>
<dbReference type="CDD" id="cd21885">
    <property type="entry name" value="SARAH_RASSF1-like"/>
    <property type="match status" value="1"/>
</dbReference>
<gene>
    <name evidence="17" type="ORF">CAMP_LOCUS3953</name>
</gene>
<feature type="domain" description="SARAH" evidence="16">
    <location>
        <begin position="1079"/>
        <end position="1126"/>
    </location>
</feature>
<dbReference type="InterPro" id="IPR002219">
    <property type="entry name" value="PKC_DAG/PE"/>
</dbReference>
<feature type="compositionally biased region" description="Polar residues" evidence="12">
    <location>
        <begin position="393"/>
        <end position="411"/>
    </location>
</feature>
<dbReference type="Proteomes" id="UP001152747">
    <property type="component" value="Unassembled WGS sequence"/>
</dbReference>
<evidence type="ECO:0000256" key="1">
    <source>
        <dbReference type="ARBA" id="ARBA00004245"/>
    </source>
</evidence>
<feature type="transmembrane region" description="Helical" evidence="13">
    <location>
        <begin position="207"/>
        <end position="232"/>
    </location>
</feature>
<dbReference type="Gene3D" id="3.30.60.20">
    <property type="match status" value="1"/>
</dbReference>
<dbReference type="GO" id="GO:0051015">
    <property type="term" value="F:actin filament binding"/>
    <property type="evidence" value="ECO:0007669"/>
    <property type="project" value="TreeGrafter"/>
</dbReference>
<evidence type="ECO:0000313" key="18">
    <source>
        <dbReference type="Proteomes" id="UP001152747"/>
    </source>
</evidence>
<dbReference type="InterPro" id="IPR011524">
    <property type="entry name" value="SARAH_dom"/>
</dbReference>
<dbReference type="InterPro" id="IPR018617">
    <property type="entry name" value="Ima1_N"/>
</dbReference>
<dbReference type="GO" id="GO:0030473">
    <property type="term" value="P:nuclear migration along microtubule"/>
    <property type="evidence" value="ECO:0007669"/>
    <property type="project" value="TreeGrafter"/>
</dbReference>
<dbReference type="Gene3D" id="3.10.20.90">
    <property type="entry name" value="Phosphatidylinositol 3-kinase Catalytic Subunit, Chain A, domain 1"/>
    <property type="match status" value="1"/>
</dbReference>
<dbReference type="PANTHER" id="PTHR28646">
    <property type="entry name" value="TRANSMEMBRANE PROTEIN 201"/>
    <property type="match status" value="1"/>
</dbReference>
<dbReference type="Pfam" id="PF00788">
    <property type="entry name" value="RA"/>
    <property type="match status" value="1"/>
</dbReference>
<comment type="subcellular location">
    <subcellularLocation>
        <location evidence="1">Cytoplasm</location>
        <location evidence="1">Cytoskeleton</location>
    </subcellularLocation>
    <subcellularLocation>
        <location evidence="2">Nucleus inner membrane</location>
        <topology evidence="2">Multi-pass membrane protein</topology>
    </subcellularLocation>
</comment>
<feature type="transmembrane region" description="Helical" evidence="13">
    <location>
        <begin position="252"/>
        <end position="278"/>
    </location>
</feature>
<keyword evidence="5" id="KW-0493">Microtubule</keyword>
<dbReference type="PROSITE" id="PS00479">
    <property type="entry name" value="ZF_DAG_PE_1"/>
    <property type="match status" value="1"/>
</dbReference>
<organism evidence="17 18">
    <name type="scientific">Caenorhabditis angaria</name>
    <dbReference type="NCBI Taxonomy" id="860376"/>
    <lineage>
        <taxon>Eukaryota</taxon>
        <taxon>Metazoa</taxon>
        <taxon>Ecdysozoa</taxon>
        <taxon>Nematoda</taxon>
        <taxon>Chromadorea</taxon>
        <taxon>Rhabditida</taxon>
        <taxon>Rhabditina</taxon>
        <taxon>Rhabditomorpha</taxon>
        <taxon>Rhabditoidea</taxon>
        <taxon>Rhabditidae</taxon>
        <taxon>Peloderinae</taxon>
        <taxon>Caenorhabditis</taxon>
    </lineage>
</organism>
<evidence type="ECO:0008006" key="19">
    <source>
        <dbReference type="Google" id="ProtNLM"/>
    </source>
</evidence>
<dbReference type="Pfam" id="PF16517">
    <property type="entry name" value="Nore1-SARAH"/>
    <property type="match status" value="1"/>
</dbReference>
<dbReference type="GO" id="GO:0005874">
    <property type="term" value="C:microtubule"/>
    <property type="evidence" value="ECO:0007669"/>
    <property type="project" value="UniProtKB-KW"/>
</dbReference>
<evidence type="ECO:0000256" key="8">
    <source>
        <dbReference type="ARBA" id="ARBA00022989"/>
    </source>
</evidence>
<feature type="compositionally biased region" description="Polar residues" evidence="12">
    <location>
        <begin position="862"/>
        <end position="872"/>
    </location>
</feature>
<feature type="transmembrane region" description="Helical" evidence="13">
    <location>
        <begin position="314"/>
        <end position="334"/>
    </location>
</feature>
<keyword evidence="11" id="KW-0539">Nucleus</keyword>
<dbReference type="InterPro" id="IPR029071">
    <property type="entry name" value="Ubiquitin-like_domsf"/>
</dbReference>
<feature type="region of interest" description="Disordered" evidence="12">
    <location>
        <begin position="862"/>
        <end position="887"/>
    </location>
</feature>
<feature type="region of interest" description="Disordered" evidence="12">
    <location>
        <begin position="359"/>
        <end position="435"/>
    </location>
</feature>
<dbReference type="SMART" id="SM00314">
    <property type="entry name" value="RA"/>
    <property type="match status" value="1"/>
</dbReference>
<evidence type="ECO:0000256" key="10">
    <source>
        <dbReference type="ARBA" id="ARBA00023212"/>
    </source>
</evidence>
<dbReference type="CDD" id="cd01778">
    <property type="entry name" value="RA_RASSF1_like"/>
    <property type="match status" value="1"/>
</dbReference>
<evidence type="ECO:0000259" key="16">
    <source>
        <dbReference type="PROSITE" id="PS50951"/>
    </source>
</evidence>
<dbReference type="PROSITE" id="PS50081">
    <property type="entry name" value="ZF_DAG_PE_2"/>
    <property type="match status" value="1"/>
</dbReference>
<dbReference type="GO" id="GO:0005637">
    <property type="term" value="C:nuclear inner membrane"/>
    <property type="evidence" value="ECO:0007669"/>
    <property type="project" value="UniProtKB-SubCell"/>
</dbReference>
<dbReference type="SUPFAM" id="SSF57889">
    <property type="entry name" value="Cysteine-rich domain"/>
    <property type="match status" value="1"/>
</dbReference>
<feature type="compositionally biased region" description="Polar residues" evidence="12">
    <location>
        <begin position="359"/>
        <end position="369"/>
    </location>
</feature>
<keyword evidence="9 13" id="KW-0472">Membrane</keyword>
<feature type="transmembrane region" description="Helical" evidence="13">
    <location>
        <begin position="575"/>
        <end position="593"/>
    </location>
</feature>
<dbReference type="PROSITE" id="PS50200">
    <property type="entry name" value="RA"/>
    <property type="match status" value="1"/>
</dbReference>
<keyword evidence="18" id="KW-1185">Reference proteome</keyword>
<feature type="compositionally biased region" description="Basic and acidic residues" evidence="12">
    <location>
        <begin position="426"/>
        <end position="435"/>
    </location>
</feature>